<feature type="signal peptide" evidence="3">
    <location>
        <begin position="1"/>
        <end position="17"/>
    </location>
</feature>
<dbReference type="Proteomes" id="UP000683360">
    <property type="component" value="Unassembled WGS sequence"/>
</dbReference>
<organism evidence="4 5">
    <name type="scientific">Mytilus edulis</name>
    <name type="common">Blue mussel</name>
    <dbReference type="NCBI Taxonomy" id="6550"/>
    <lineage>
        <taxon>Eukaryota</taxon>
        <taxon>Metazoa</taxon>
        <taxon>Spiralia</taxon>
        <taxon>Lophotrochozoa</taxon>
        <taxon>Mollusca</taxon>
        <taxon>Bivalvia</taxon>
        <taxon>Autobranchia</taxon>
        <taxon>Pteriomorphia</taxon>
        <taxon>Mytilida</taxon>
        <taxon>Mytiloidea</taxon>
        <taxon>Mytilidae</taxon>
        <taxon>Mytilinae</taxon>
        <taxon>Mytilus</taxon>
    </lineage>
</organism>
<sequence>MLLVLCALICFITKCFGTLCLKESVQVANKCYWLTQTNGSWYTGNSTCFTDGGQPSSFNDTDTYKTVITGVGINGSAEEVWLGLHDFDCVRCWKNCVESNLTCSDFMSDSMNCSCLNDTSALEIIPKKNFDFWERNQNNTKLRMLCEMYIGSNETMTDTSWNQTYTSTSIEGMNTTLHIENTSGSNASIQNASSADRPFVHATSFPDIIPDIDEGLVAGMSLLVIGTFAFCIVIVVIRRCYKRRRRKNEGVVYEEVEDVATSCSIEGSSNIKVLVARARNINKSRIEQINEEWLKQDSKIKDERNVMQPSSPNSDRRPSLPEPDRRPFSKESIKSVKRIVIEDEDDEYATAEPDEDLYSLADGETNNDSSPQNTAIKRPSMRKLKLQRSSAFDVEDEDPYADTPEDEYDTVNSPRDHKPITHSYGQNSYSEDEDHTYELTDDLDYDGVRNARPHIEAIHRSKSTQSLRENLSTTDSLVENCLEGNIYNESFDGNYDMLNKTRFRFTISSENYDSVILPWERGEKQSENDEERKQEIDDIDALQKRERARSNLYSDMDSLVQTTDPNESSNQTCCDDYTSSSKDTVSNDKQPMQEIIGNKNKPENSETGNDIELTLIDLVQQHKTASSDSMVSSSVKSDDGNSRGSSDSDMKNTLHPLLSDQFSIHETNLDDDNQHLIIQNKCYEHKMGNGNVPDNKSEPNALELEVLSSV</sequence>
<keyword evidence="3" id="KW-0732">Signal</keyword>
<evidence type="ECO:0000313" key="5">
    <source>
        <dbReference type="Proteomes" id="UP000683360"/>
    </source>
</evidence>
<reference evidence="4" key="1">
    <citation type="submission" date="2021-03" db="EMBL/GenBank/DDBJ databases">
        <authorList>
            <person name="Bekaert M."/>
        </authorList>
    </citation>
    <scope>NUCLEOTIDE SEQUENCE</scope>
</reference>
<feature type="region of interest" description="Disordered" evidence="1">
    <location>
        <begin position="552"/>
        <end position="589"/>
    </location>
</feature>
<feature type="compositionally biased region" description="Acidic residues" evidence="1">
    <location>
        <begin position="393"/>
        <end position="409"/>
    </location>
</feature>
<feature type="compositionally biased region" description="Polar residues" evidence="1">
    <location>
        <begin position="364"/>
        <end position="375"/>
    </location>
</feature>
<dbReference type="AlphaFoldDB" id="A0A8S3UHS6"/>
<keyword evidence="2" id="KW-1133">Transmembrane helix</keyword>
<name>A0A8S3UHS6_MYTED</name>
<feature type="transmembrane region" description="Helical" evidence="2">
    <location>
        <begin position="216"/>
        <end position="237"/>
    </location>
</feature>
<evidence type="ECO:0000256" key="2">
    <source>
        <dbReference type="SAM" id="Phobius"/>
    </source>
</evidence>
<feature type="compositionally biased region" description="Low complexity" evidence="1">
    <location>
        <begin position="626"/>
        <end position="635"/>
    </location>
</feature>
<dbReference type="Gene3D" id="3.10.100.10">
    <property type="entry name" value="Mannose-Binding Protein A, subunit A"/>
    <property type="match status" value="1"/>
</dbReference>
<feature type="region of interest" description="Disordered" evidence="1">
    <location>
        <begin position="688"/>
        <end position="710"/>
    </location>
</feature>
<evidence type="ECO:0000313" key="4">
    <source>
        <dbReference type="EMBL" id="CAG2243335.1"/>
    </source>
</evidence>
<dbReference type="CDD" id="cd00037">
    <property type="entry name" value="CLECT"/>
    <property type="match status" value="1"/>
</dbReference>
<evidence type="ECO:0000256" key="1">
    <source>
        <dbReference type="SAM" id="MobiDB-lite"/>
    </source>
</evidence>
<feature type="compositionally biased region" description="Polar residues" evidence="1">
    <location>
        <begin position="559"/>
        <end position="589"/>
    </location>
</feature>
<dbReference type="InterPro" id="IPR016186">
    <property type="entry name" value="C-type_lectin-like/link_sf"/>
</dbReference>
<keyword evidence="2" id="KW-0472">Membrane</keyword>
<protein>
    <submittedName>
        <fullName evidence="4">Uncharacterized protein</fullName>
    </submittedName>
</protein>
<accession>A0A8S3UHS6</accession>
<feature type="region of interest" description="Disordered" evidence="1">
    <location>
        <begin position="300"/>
        <end position="331"/>
    </location>
</feature>
<feature type="compositionally biased region" description="Basic and acidic residues" evidence="1">
    <location>
        <begin position="314"/>
        <end position="331"/>
    </location>
</feature>
<evidence type="ECO:0000256" key="3">
    <source>
        <dbReference type="SAM" id="SignalP"/>
    </source>
</evidence>
<dbReference type="InterPro" id="IPR016187">
    <property type="entry name" value="CTDL_fold"/>
</dbReference>
<feature type="region of interest" description="Disordered" evidence="1">
    <location>
        <begin position="624"/>
        <end position="654"/>
    </location>
</feature>
<keyword evidence="2" id="KW-0812">Transmembrane</keyword>
<proteinExistence type="predicted"/>
<dbReference type="EMBL" id="CAJPWZ010002701">
    <property type="protein sequence ID" value="CAG2243335.1"/>
    <property type="molecule type" value="Genomic_DNA"/>
</dbReference>
<feature type="compositionally biased region" description="Acidic residues" evidence="1">
    <location>
        <begin position="344"/>
        <end position="357"/>
    </location>
</feature>
<feature type="compositionally biased region" description="Basic and acidic residues" evidence="1">
    <location>
        <begin position="636"/>
        <end position="652"/>
    </location>
</feature>
<feature type="chain" id="PRO_5035836784" evidence="3">
    <location>
        <begin position="18"/>
        <end position="710"/>
    </location>
</feature>
<dbReference type="OrthoDB" id="6138019at2759"/>
<feature type="region of interest" description="Disordered" evidence="1">
    <location>
        <begin position="344"/>
        <end position="432"/>
    </location>
</feature>
<keyword evidence="5" id="KW-1185">Reference proteome</keyword>
<dbReference type="SUPFAM" id="SSF56436">
    <property type="entry name" value="C-type lectin-like"/>
    <property type="match status" value="1"/>
</dbReference>
<gene>
    <name evidence="4" type="ORF">MEDL_55496</name>
</gene>
<comment type="caution">
    <text evidence="4">The sequence shown here is derived from an EMBL/GenBank/DDBJ whole genome shotgun (WGS) entry which is preliminary data.</text>
</comment>